<gene>
    <name evidence="1" type="ORF">RJ45_13790</name>
</gene>
<sequence length="59" mass="6724">MYMDFKDENIAIINIDLLRIGHIKATLGHCLNGEKKNGLKSPFFFYLVIGLFPIQNNLA</sequence>
<evidence type="ECO:0000313" key="2">
    <source>
        <dbReference type="Proteomes" id="UP000031278"/>
    </source>
</evidence>
<dbReference type="Proteomes" id="UP000031278">
    <property type="component" value="Unassembled WGS sequence"/>
</dbReference>
<dbReference type="AlphaFoldDB" id="A0A0B9G2R2"/>
<proteinExistence type="predicted"/>
<accession>A0A0B9G2R2</accession>
<evidence type="ECO:0000313" key="1">
    <source>
        <dbReference type="EMBL" id="KHT63063.1"/>
    </source>
</evidence>
<organism evidence="1 2">
    <name type="scientific">Photobacterium gaetbulicola</name>
    <dbReference type="NCBI Taxonomy" id="1295392"/>
    <lineage>
        <taxon>Bacteria</taxon>
        <taxon>Pseudomonadati</taxon>
        <taxon>Pseudomonadota</taxon>
        <taxon>Gammaproteobacteria</taxon>
        <taxon>Vibrionales</taxon>
        <taxon>Vibrionaceae</taxon>
        <taxon>Photobacterium</taxon>
    </lineage>
</organism>
<comment type="caution">
    <text evidence="1">The sequence shown here is derived from an EMBL/GenBank/DDBJ whole genome shotgun (WGS) entry which is preliminary data.</text>
</comment>
<reference evidence="1 2" key="1">
    <citation type="submission" date="2014-12" db="EMBL/GenBank/DDBJ databases">
        <title>Genome sequencing of Photobacterium gaetbulicola AD005a.</title>
        <authorList>
            <person name="Adrian T.G.S."/>
            <person name="Chan K.G."/>
        </authorList>
    </citation>
    <scope>NUCLEOTIDE SEQUENCE [LARGE SCALE GENOMIC DNA]</scope>
    <source>
        <strain evidence="1 2">AD005a</strain>
    </source>
</reference>
<protein>
    <submittedName>
        <fullName evidence="1">Uncharacterized protein</fullName>
    </submittedName>
</protein>
<dbReference type="EMBL" id="JWLZ01000162">
    <property type="protein sequence ID" value="KHT63063.1"/>
    <property type="molecule type" value="Genomic_DNA"/>
</dbReference>
<name>A0A0B9G2R2_9GAMM</name>